<evidence type="ECO:0000256" key="1">
    <source>
        <dbReference type="ARBA" id="ARBA00012528"/>
    </source>
</evidence>
<dbReference type="CDD" id="cd01949">
    <property type="entry name" value="GGDEF"/>
    <property type="match status" value="1"/>
</dbReference>
<dbReference type="SMART" id="SM00267">
    <property type="entry name" value="GGDEF"/>
    <property type="match status" value="1"/>
</dbReference>
<dbReference type="Pfam" id="PF00990">
    <property type="entry name" value="GGDEF"/>
    <property type="match status" value="1"/>
</dbReference>
<accession>A0ABN8DSB0</accession>
<name>A0ABN8DSB0_9VIBR</name>
<dbReference type="InterPro" id="IPR011990">
    <property type="entry name" value="TPR-like_helical_dom_sf"/>
</dbReference>
<dbReference type="SUPFAM" id="SSF55073">
    <property type="entry name" value="Nucleotide cyclase"/>
    <property type="match status" value="1"/>
</dbReference>
<evidence type="ECO:0000256" key="2">
    <source>
        <dbReference type="ARBA" id="ARBA00034247"/>
    </source>
</evidence>
<dbReference type="Proteomes" id="UP000838672">
    <property type="component" value="Unassembled WGS sequence"/>
</dbReference>
<reference evidence="4" key="1">
    <citation type="submission" date="2021-11" db="EMBL/GenBank/DDBJ databases">
        <authorList>
            <person name="Rodrigo-Torres L."/>
            <person name="Arahal R. D."/>
            <person name="Lucena T."/>
        </authorList>
    </citation>
    <scope>NUCLEOTIDE SEQUENCE</scope>
    <source>
        <strain evidence="4">CECT 7929</strain>
    </source>
</reference>
<dbReference type="Gene3D" id="1.25.40.10">
    <property type="entry name" value="Tetratricopeptide repeat domain"/>
    <property type="match status" value="1"/>
</dbReference>
<keyword evidence="5" id="KW-1185">Reference proteome</keyword>
<organism evidence="4 5">
    <name type="scientific">Vibrio stylophorae</name>
    <dbReference type="NCBI Taxonomy" id="659351"/>
    <lineage>
        <taxon>Bacteria</taxon>
        <taxon>Pseudomonadati</taxon>
        <taxon>Pseudomonadota</taxon>
        <taxon>Gammaproteobacteria</taxon>
        <taxon>Vibrionales</taxon>
        <taxon>Vibrionaceae</taxon>
        <taxon>Vibrio</taxon>
    </lineage>
</organism>
<dbReference type="RefSeq" id="WP_237466116.1">
    <property type="nucleotide sequence ID" value="NZ_CAKLDI010000001.1"/>
</dbReference>
<dbReference type="EMBL" id="CAKLDI010000001">
    <property type="protein sequence ID" value="CAH0533690.1"/>
    <property type="molecule type" value="Genomic_DNA"/>
</dbReference>
<dbReference type="NCBIfam" id="TIGR00254">
    <property type="entry name" value="GGDEF"/>
    <property type="match status" value="1"/>
</dbReference>
<dbReference type="SUPFAM" id="SSF48452">
    <property type="entry name" value="TPR-like"/>
    <property type="match status" value="2"/>
</dbReference>
<proteinExistence type="predicted"/>
<dbReference type="PANTHER" id="PTHR45138">
    <property type="entry name" value="REGULATORY COMPONENTS OF SENSORY TRANSDUCTION SYSTEM"/>
    <property type="match status" value="1"/>
</dbReference>
<evidence type="ECO:0000313" key="4">
    <source>
        <dbReference type="EMBL" id="CAH0533690.1"/>
    </source>
</evidence>
<dbReference type="InterPro" id="IPR050469">
    <property type="entry name" value="Diguanylate_Cyclase"/>
</dbReference>
<dbReference type="PROSITE" id="PS50887">
    <property type="entry name" value="GGDEF"/>
    <property type="match status" value="1"/>
</dbReference>
<protein>
    <recommendedName>
        <fullName evidence="1">diguanylate cyclase</fullName>
        <ecNumber evidence="1">2.7.7.65</ecNumber>
    </recommendedName>
</protein>
<gene>
    <name evidence="4" type="ORF">VST7929_01563</name>
</gene>
<dbReference type="EC" id="2.7.7.65" evidence="1"/>
<dbReference type="InterPro" id="IPR029787">
    <property type="entry name" value="Nucleotide_cyclase"/>
</dbReference>
<dbReference type="PANTHER" id="PTHR45138:SF9">
    <property type="entry name" value="DIGUANYLATE CYCLASE DGCM-RELATED"/>
    <property type="match status" value="1"/>
</dbReference>
<comment type="catalytic activity">
    <reaction evidence="2">
        <text>2 GTP = 3',3'-c-di-GMP + 2 diphosphate</text>
        <dbReference type="Rhea" id="RHEA:24898"/>
        <dbReference type="ChEBI" id="CHEBI:33019"/>
        <dbReference type="ChEBI" id="CHEBI:37565"/>
        <dbReference type="ChEBI" id="CHEBI:58805"/>
        <dbReference type="EC" id="2.7.7.65"/>
    </reaction>
</comment>
<dbReference type="Gene3D" id="3.30.70.270">
    <property type="match status" value="1"/>
</dbReference>
<dbReference type="InterPro" id="IPR000160">
    <property type="entry name" value="GGDEF_dom"/>
</dbReference>
<feature type="domain" description="GGDEF" evidence="3">
    <location>
        <begin position="383"/>
        <end position="517"/>
    </location>
</feature>
<dbReference type="InterPro" id="IPR043128">
    <property type="entry name" value="Rev_trsase/Diguanyl_cyclase"/>
</dbReference>
<evidence type="ECO:0000259" key="3">
    <source>
        <dbReference type="PROSITE" id="PS50887"/>
    </source>
</evidence>
<sequence>MNLDSLICQHESNFVDNRTTTASGTLLKLVEQASAFAINYEYDRAIDLLKEVKTLATRSKDVQTTLQAYRMLSDCYLDKGDYQGSLSYLMDLAVRAADYGDKHAYIDALVGIGNLCCVFGEHDLALRYYRRISRIEAVIDAAELKFKYRLYKLNSALECGDTVLASQLLFECEELISQFEITGSQGQLMQQQVYVYRAKFFRMQGNIHRAFNMLASARHIGKRFHTAWLRAAILYESCCCLNQLGKVELSVYLLARARRNLFQRVPPYVKTRLLTVESQALEGVGDFARALACEKEAHELISIIIDHSPITDLVNNCMPRLSKLELKFRLSVTEKQNIELKAAHADQQDTVAKLEENASRDLLTGLFNRRGLEQHLQRVTHIEGMSVLMMDIDHFKAVNDDLTHIVGDKVLERLGQFIEDYFSEMDCFACRFGGEEFVLLFPHCTADLALQQADGFRKSVYEYDWSHLLPDRKLSVSIGVSECVNADQHFEDALYRADKALYMAKAMGRNCSHLVRDYSDDIEIAQNLAISS</sequence>
<evidence type="ECO:0000313" key="5">
    <source>
        <dbReference type="Proteomes" id="UP000838672"/>
    </source>
</evidence>
<comment type="caution">
    <text evidence="4">The sequence shown here is derived from an EMBL/GenBank/DDBJ whole genome shotgun (WGS) entry which is preliminary data.</text>
</comment>